<dbReference type="Proteomes" id="UP000233469">
    <property type="component" value="Unassembled WGS sequence"/>
</dbReference>
<keyword evidence="1" id="KW-0175">Coiled coil</keyword>
<dbReference type="VEuPathDB" id="FungiDB:FUN_018896"/>
<feature type="coiled-coil region" evidence="1">
    <location>
        <begin position="229"/>
        <end position="327"/>
    </location>
</feature>
<evidence type="ECO:0000256" key="1">
    <source>
        <dbReference type="SAM" id="Coils"/>
    </source>
</evidence>
<name>A0A2N1NFD1_9GLOM</name>
<dbReference type="AlphaFoldDB" id="A0A2N1NFD1"/>
<dbReference type="InterPro" id="IPR032675">
    <property type="entry name" value="LRR_dom_sf"/>
</dbReference>
<dbReference type="VEuPathDB" id="FungiDB:RhiirA1_528608"/>
<comment type="caution">
    <text evidence="2">The sequence shown here is derived from an EMBL/GenBank/DDBJ whole genome shotgun (WGS) entry which is preliminary data.</text>
</comment>
<dbReference type="SUPFAM" id="SSF52058">
    <property type="entry name" value="L domain-like"/>
    <property type="match status" value="1"/>
</dbReference>
<sequence>MDAQQFINEKYPTKEERINETKLIINKQNLEGYLDLSDFVNLELLNCCDNQLIDLNISNNKKLIDIDCSQNKLNQLDTSNCKNINIINVHYNQLNKIPILKSKNLEYLNLLDNKISSSNLNCFSSFINLKQLFIGNTDQERIDQGIYNQFYGSLEPLKGLIKLENLSINNTDIDSGLEYLSYNIKNLRCLADKRLDAKVKIIYNQLETFAIDDIDAWQGRYNLRGWKKNWELTKEMEELTKEITLSEEEESSDVQNRLTELEKEESNLVIKKDELETKKIKLEQNVKILQQQIYNLNINLEEMNIVYQKTKQELEEKENELKSITAEQLMEKGILEREANIL</sequence>
<evidence type="ECO:0008006" key="4">
    <source>
        <dbReference type="Google" id="ProtNLM"/>
    </source>
</evidence>
<dbReference type="InterPro" id="IPR001611">
    <property type="entry name" value="Leu-rich_rpt"/>
</dbReference>
<dbReference type="Gene3D" id="3.80.10.10">
    <property type="entry name" value="Ribonuclease Inhibitor"/>
    <property type="match status" value="1"/>
</dbReference>
<evidence type="ECO:0000313" key="3">
    <source>
        <dbReference type="Proteomes" id="UP000233469"/>
    </source>
</evidence>
<accession>A0A2N1NFD1</accession>
<dbReference type="EMBL" id="LLXL01000431">
    <property type="protein sequence ID" value="PKK72583.1"/>
    <property type="molecule type" value="Genomic_DNA"/>
</dbReference>
<protein>
    <recommendedName>
        <fullName evidence="4">L domain-like protein</fullName>
    </recommendedName>
</protein>
<evidence type="ECO:0000313" key="2">
    <source>
        <dbReference type="EMBL" id="PKK72583.1"/>
    </source>
</evidence>
<gene>
    <name evidence="2" type="ORF">RhiirC2_848300</name>
</gene>
<dbReference type="VEuPathDB" id="FungiDB:RhiirFUN_015342"/>
<dbReference type="PROSITE" id="PS51450">
    <property type="entry name" value="LRR"/>
    <property type="match status" value="1"/>
</dbReference>
<proteinExistence type="predicted"/>
<reference evidence="2 3" key="1">
    <citation type="submission" date="2016-04" db="EMBL/GenBank/DDBJ databases">
        <title>Genome analyses suggest a sexual origin of heterokaryosis in a supposedly ancient asexual fungus.</title>
        <authorList>
            <person name="Ropars J."/>
            <person name="Sedzielewska K."/>
            <person name="Noel J."/>
            <person name="Charron P."/>
            <person name="Farinelli L."/>
            <person name="Marton T."/>
            <person name="Kruger M."/>
            <person name="Pelin A."/>
            <person name="Brachmann A."/>
            <person name="Corradi N."/>
        </authorList>
    </citation>
    <scope>NUCLEOTIDE SEQUENCE [LARGE SCALE GENOMIC DNA]</scope>
    <source>
        <strain evidence="2 3">C2</strain>
    </source>
</reference>
<organism evidence="2 3">
    <name type="scientific">Rhizophagus irregularis</name>
    <dbReference type="NCBI Taxonomy" id="588596"/>
    <lineage>
        <taxon>Eukaryota</taxon>
        <taxon>Fungi</taxon>
        <taxon>Fungi incertae sedis</taxon>
        <taxon>Mucoromycota</taxon>
        <taxon>Glomeromycotina</taxon>
        <taxon>Glomeromycetes</taxon>
        <taxon>Glomerales</taxon>
        <taxon>Glomeraceae</taxon>
        <taxon>Rhizophagus</taxon>
    </lineage>
</organism>
<reference evidence="2 3" key="2">
    <citation type="submission" date="2017-10" db="EMBL/GenBank/DDBJ databases">
        <title>Extensive intraspecific genome diversity in a model arbuscular mycorrhizal fungus.</title>
        <authorList>
            <person name="Chen E.C.H."/>
            <person name="Morin E."/>
            <person name="Baudet D."/>
            <person name="Noel J."/>
            <person name="Ndikumana S."/>
            <person name="Charron P."/>
            <person name="St-Onge C."/>
            <person name="Giorgi J."/>
            <person name="Grigoriev I.V."/>
            <person name="Roux C."/>
            <person name="Martin F.M."/>
            <person name="Corradi N."/>
        </authorList>
    </citation>
    <scope>NUCLEOTIDE SEQUENCE [LARGE SCALE GENOMIC DNA]</scope>
    <source>
        <strain evidence="2 3">C2</strain>
    </source>
</reference>